<organism evidence="1 2">
    <name type="scientific">Aquirufa rosea</name>
    <dbReference type="NCBI Taxonomy" id="2509241"/>
    <lineage>
        <taxon>Bacteria</taxon>
        <taxon>Pseudomonadati</taxon>
        <taxon>Bacteroidota</taxon>
        <taxon>Cytophagia</taxon>
        <taxon>Cytophagales</taxon>
        <taxon>Flectobacillaceae</taxon>
        <taxon>Aquirufa</taxon>
    </lineage>
</organism>
<dbReference type="AlphaFoldDB" id="A0A4Q1BXD9"/>
<accession>A0A4Q1BXD9</accession>
<dbReference type="OrthoDB" id="945889at2"/>
<dbReference type="RefSeq" id="WP_129027747.1">
    <property type="nucleotide sequence ID" value="NZ_SDHY01000007.1"/>
</dbReference>
<dbReference type="EMBL" id="SDHY01000007">
    <property type="protein sequence ID" value="RXK47064.1"/>
    <property type="molecule type" value="Genomic_DNA"/>
</dbReference>
<evidence type="ECO:0000313" key="1">
    <source>
        <dbReference type="EMBL" id="RXK47064.1"/>
    </source>
</evidence>
<sequence length="189" mass="21889">MNRTNKDIKDQFDFFTELVSADKIVLAKTIQLEPKKSNVKWLTGQSNVQHQTITDDIFFFVERSKRDSKYGIKLRCPSFTNEPFFRFDSDGPAHRNNFPNIPLEEQSVTTPHFNSYKEDGMQIAYKNETLRKEGEAKIIVEDINFGVSLFCMETNSKLSNGEFPAIVDIAPELEFNQIQNINFDNITFE</sequence>
<gene>
    <name evidence="1" type="ORF">ESB04_10710</name>
</gene>
<proteinExistence type="predicted"/>
<keyword evidence="2" id="KW-1185">Reference proteome</keyword>
<evidence type="ECO:0000313" key="2">
    <source>
        <dbReference type="Proteomes" id="UP000289455"/>
    </source>
</evidence>
<reference evidence="1 2" key="1">
    <citation type="submission" date="2019-01" db="EMBL/GenBank/DDBJ databases">
        <title>Cytophagaceae bacterium strain CAR-16.</title>
        <authorList>
            <person name="Chen W.-M."/>
        </authorList>
    </citation>
    <scope>NUCLEOTIDE SEQUENCE [LARGE SCALE GENOMIC DNA]</scope>
    <source>
        <strain evidence="1 2">CAR-16</strain>
    </source>
</reference>
<protein>
    <submittedName>
        <fullName evidence="1">Uncharacterized protein</fullName>
    </submittedName>
</protein>
<comment type="caution">
    <text evidence="1">The sequence shown here is derived from an EMBL/GenBank/DDBJ whole genome shotgun (WGS) entry which is preliminary data.</text>
</comment>
<dbReference type="Proteomes" id="UP000289455">
    <property type="component" value="Unassembled WGS sequence"/>
</dbReference>
<name>A0A4Q1BXD9_9BACT</name>